<comment type="catalytic activity">
    <reaction evidence="14 15">
        <text>DNA(n) + a 2'-deoxyribonucleoside 5'-triphosphate = DNA(n+1) + diphosphate</text>
        <dbReference type="Rhea" id="RHEA:22508"/>
        <dbReference type="Rhea" id="RHEA-COMP:17339"/>
        <dbReference type="Rhea" id="RHEA-COMP:17340"/>
        <dbReference type="ChEBI" id="CHEBI:33019"/>
        <dbReference type="ChEBI" id="CHEBI:61560"/>
        <dbReference type="ChEBI" id="CHEBI:173112"/>
        <dbReference type="EC" id="2.7.7.7"/>
    </reaction>
</comment>
<dbReference type="Gene3D" id="1.10.150.20">
    <property type="entry name" value="5' to 3' exonuclease, C-terminal subdomain"/>
    <property type="match status" value="1"/>
</dbReference>
<evidence type="ECO:0000256" key="8">
    <source>
        <dbReference type="ARBA" id="ARBA00022723"/>
    </source>
</evidence>
<dbReference type="PANTHER" id="PTHR11076:SF33">
    <property type="entry name" value="DNA POLYMERASE KAPPA"/>
    <property type="match status" value="1"/>
</dbReference>
<dbReference type="InterPro" id="IPR022880">
    <property type="entry name" value="DNApol_IV"/>
</dbReference>
<keyword evidence="10 15" id="KW-0460">Magnesium</keyword>
<evidence type="ECO:0000313" key="18">
    <source>
        <dbReference type="Proteomes" id="UP000029736"/>
    </source>
</evidence>
<reference evidence="17 18" key="1">
    <citation type="journal article" date="2014" name="Int. J. Syst. Evol. Microbiol.">
        <title>Phaeodactylibacter xiamenensis gen. nov., sp. nov., a member of the family Saprospiraceae isolated from the marine alga Phaeodactylum tricornutum.</title>
        <authorList>
            <person name="Chen Z.Jr."/>
            <person name="Lei X."/>
            <person name="Lai Q."/>
            <person name="Li Y."/>
            <person name="Zhang B."/>
            <person name="Zhang J."/>
            <person name="Zhang H."/>
            <person name="Yang L."/>
            <person name="Zheng W."/>
            <person name="Tian Y."/>
            <person name="Yu Z."/>
            <person name="Xu H.Jr."/>
            <person name="Zheng T."/>
        </authorList>
    </citation>
    <scope>NUCLEOTIDE SEQUENCE [LARGE SCALE GENOMIC DNA]</scope>
    <source>
        <strain evidence="17 18">KD52</strain>
    </source>
</reference>
<dbReference type="GO" id="GO:0003684">
    <property type="term" value="F:damaged DNA binding"/>
    <property type="evidence" value="ECO:0007669"/>
    <property type="project" value="InterPro"/>
</dbReference>
<dbReference type="Proteomes" id="UP000029736">
    <property type="component" value="Unassembled WGS sequence"/>
</dbReference>
<proteinExistence type="inferred from homology"/>
<dbReference type="PROSITE" id="PS50173">
    <property type="entry name" value="UMUC"/>
    <property type="match status" value="1"/>
</dbReference>
<feature type="domain" description="UmuC" evidence="16">
    <location>
        <begin position="13"/>
        <end position="192"/>
    </location>
</feature>
<organism evidence="17 18">
    <name type="scientific">Phaeodactylibacter xiamenensis</name>
    <dbReference type="NCBI Taxonomy" id="1524460"/>
    <lineage>
        <taxon>Bacteria</taxon>
        <taxon>Pseudomonadati</taxon>
        <taxon>Bacteroidota</taxon>
        <taxon>Saprospiria</taxon>
        <taxon>Saprospirales</taxon>
        <taxon>Haliscomenobacteraceae</taxon>
        <taxon>Phaeodactylibacter</taxon>
    </lineage>
</organism>
<dbReference type="InterPro" id="IPR036775">
    <property type="entry name" value="DNA_pol_Y-fam_lit_finger_sf"/>
</dbReference>
<keyword evidence="12 15" id="KW-0238">DNA-binding</keyword>
<gene>
    <name evidence="15" type="primary">dinB</name>
    <name evidence="17" type="ORF">IX84_00595</name>
</gene>
<dbReference type="PANTHER" id="PTHR11076">
    <property type="entry name" value="DNA REPAIR POLYMERASE UMUC / TRANSFERASE FAMILY MEMBER"/>
    <property type="match status" value="1"/>
</dbReference>
<evidence type="ECO:0000256" key="12">
    <source>
        <dbReference type="ARBA" id="ARBA00023125"/>
    </source>
</evidence>
<dbReference type="InterPro" id="IPR017961">
    <property type="entry name" value="DNA_pol_Y-fam_little_finger"/>
</dbReference>
<evidence type="ECO:0000256" key="13">
    <source>
        <dbReference type="ARBA" id="ARBA00023204"/>
    </source>
</evidence>
<evidence type="ECO:0000256" key="4">
    <source>
        <dbReference type="ARBA" id="ARBA00022490"/>
    </source>
</evidence>
<keyword evidence="13 15" id="KW-0234">DNA repair</keyword>
<evidence type="ECO:0000256" key="11">
    <source>
        <dbReference type="ARBA" id="ARBA00022932"/>
    </source>
</evidence>
<evidence type="ECO:0000256" key="14">
    <source>
        <dbReference type="ARBA" id="ARBA00049244"/>
    </source>
</evidence>
<comment type="similarity">
    <text evidence="2 15">Belongs to the DNA polymerase type-Y family.</text>
</comment>
<comment type="cofactor">
    <cofactor evidence="15">
        <name>Mg(2+)</name>
        <dbReference type="ChEBI" id="CHEBI:18420"/>
    </cofactor>
    <text evidence="15">Binds 2 magnesium ions per subunit.</text>
</comment>
<comment type="subcellular location">
    <subcellularLocation>
        <location evidence="1 15">Cytoplasm</location>
    </subcellularLocation>
</comment>
<dbReference type="EC" id="2.7.7.7" evidence="15"/>
<dbReference type="Pfam" id="PF21999">
    <property type="entry name" value="IMS_HHH_1"/>
    <property type="match status" value="1"/>
</dbReference>
<dbReference type="Gene3D" id="3.30.70.270">
    <property type="match status" value="1"/>
</dbReference>
<dbReference type="InterPro" id="IPR001126">
    <property type="entry name" value="UmuC"/>
</dbReference>
<keyword evidence="4 15" id="KW-0963">Cytoplasm</keyword>
<dbReference type="EMBL" id="JPOS01000002">
    <property type="protein sequence ID" value="KGE89843.1"/>
    <property type="molecule type" value="Genomic_DNA"/>
</dbReference>
<comment type="function">
    <text evidence="15">Poorly processive, error-prone DNA polymerase involved in untargeted mutagenesis. Copies undamaged DNA at stalled replication forks, which arise in vivo from mismatched or misaligned primer ends. These misaligned primers can be extended by PolIV. Exhibits no 3'-5' exonuclease (proofreading) activity. May be involved in translesional synthesis, in conjunction with the beta clamp from PolIII.</text>
</comment>
<feature type="binding site" evidence="15">
    <location>
        <position position="111"/>
    </location>
    <ligand>
        <name>Mg(2+)</name>
        <dbReference type="ChEBI" id="CHEBI:18420"/>
    </ligand>
</feature>
<feature type="binding site" evidence="15">
    <location>
        <position position="17"/>
    </location>
    <ligand>
        <name>Mg(2+)</name>
        <dbReference type="ChEBI" id="CHEBI:18420"/>
    </ligand>
</feature>
<accession>A0A098SDY6</accession>
<dbReference type="HAMAP" id="MF_01113">
    <property type="entry name" value="DNApol_IV"/>
    <property type="match status" value="1"/>
</dbReference>
<evidence type="ECO:0000256" key="6">
    <source>
        <dbReference type="ARBA" id="ARBA00022695"/>
    </source>
</evidence>
<dbReference type="Gene3D" id="3.30.1490.100">
    <property type="entry name" value="DNA polymerase, Y-family, little finger domain"/>
    <property type="match status" value="1"/>
</dbReference>
<dbReference type="FunFam" id="3.30.1490.100:FF:000004">
    <property type="entry name" value="DNA polymerase IV"/>
    <property type="match status" value="1"/>
</dbReference>
<dbReference type="InterPro" id="IPR043128">
    <property type="entry name" value="Rev_trsase/Diguanyl_cyclase"/>
</dbReference>
<name>A0A098SDY6_9BACT</name>
<evidence type="ECO:0000256" key="10">
    <source>
        <dbReference type="ARBA" id="ARBA00022842"/>
    </source>
</evidence>
<dbReference type="GO" id="GO:0006261">
    <property type="term" value="P:DNA-templated DNA replication"/>
    <property type="evidence" value="ECO:0007669"/>
    <property type="project" value="UniProtKB-UniRule"/>
</dbReference>
<evidence type="ECO:0000256" key="15">
    <source>
        <dbReference type="HAMAP-Rule" id="MF_01113"/>
    </source>
</evidence>
<evidence type="ECO:0000256" key="2">
    <source>
        <dbReference type="ARBA" id="ARBA00010945"/>
    </source>
</evidence>
<dbReference type="GO" id="GO:0005829">
    <property type="term" value="C:cytosol"/>
    <property type="evidence" value="ECO:0007669"/>
    <property type="project" value="TreeGrafter"/>
</dbReference>
<protein>
    <recommendedName>
        <fullName evidence="15">DNA polymerase IV</fullName>
        <shortName evidence="15">Pol IV</shortName>
        <ecNumber evidence="15">2.7.7.7</ecNumber>
    </recommendedName>
</protein>
<keyword evidence="11 15" id="KW-0239">DNA-directed DNA polymerase</keyword>
<keyword evidence="5 15" id="KW-0808">Transferase</keyword>
<comment type="subunit">
    <text evidence="15">Monomer.</text>
</comment>
<dbReference type="STRING" id="1524460.IX84_00595"/>
<evidence type="ECO:0000256" key="7">
    <source>
        <dbReference type="ARBA" id="ARBA00022705"/>
    </source>
</evidence>
<evidence type="ECO:0000256" key="3">
    <source>
        <dbReference type="ARBA" id="ARBA00022457"/>
    </source>
</evidence>
<dbReference type="SUPFAM" id="SSF100879">
    <property type="entry name" value="Lesion bypass DNA polymerase (Y-family), little finger domain"/>
    <property type="match status" value="1"/>
</dbReference>
<dbReference type="Gene3D" id="3.40.1170.60">
    <property type="match status" value="1"/>
</dbReference>
<dbReference type="GO" id="GO:0000287">
    <property type="term" value="F:magnesium ion binding"/>
    <property type="evidence" value="ECO:0007669"/>
    <property type="project" value="UniProtKB-UniRule"/>
</dbReference>
<dbReference type="InterPro" id="IPR053848">
    <property type="entry name" value="IMS_HHH_1"/>
</dbReference>
<evidence type="ECO:0000256" key="9">
    <source>
        <dbReference type="ARBA" id="ARBA00022763"/>
    </source>
</evidence>
<keyword evidence="9 15" id="KW-0227">DNA damage</keyword>
<keyword evidence="8 15" id="KW-0479">Metal-binding</keyword>
<dbReference type="GO" id="GO:0006281">
    <property type="term" value="P:DNA repair"/>
    <property type="evidence" value="ECO:0007669"/>
    <property type="project" value="UniProtKB-UniRule"/>
</dbReference>
<comment type="caution">
    <text evidence="17">The sequence shown here is derived from an EMBL/GenBank/DDBJ whole genome shotgun (WGS) entry which is preliminary data.</text>
</comment>
<dbReference type="Pfam" id="PF00817">
    <property type="entry name" value="IMS"/>
    <property type="match status" value="1"/>
</dbReference>
<keyword evidence="18" id="KW-1185">Reference proteome</keyword>
<dbReference type="CDD" id="cd03586">
    <property type="entry name" value="PolY_Pol_IV_kappa"/>
    <property type="match status" value="1"/>
</dbReference>
<sequence length="386" mass="43569">MVRKQNKMFGRAILHLDLDAFFASVEQLHNSDLQGKPLIIGGSSGRGVVASCSYEARRFGIRSGMPIRHALLRCPDATVLRGDMENYLKHSRLVTEILAEDAPVLEKASIDEFYLDISGMDRYFGCWKWSQELRQKVIRESGLPLSIGLSVNKLVSKVGAGESKPNGAQLVESGREQQFLAPLPVRRLPAVGQVTCHRLSQMGIRTVQALSQVPPLLLQREFGKPGKQLWEKAHGIDHRPVVPYTERQSISTERTFQTDTTNVEFLRTTLNQMVAQLAFELRQSGRLTACITVKLRYTDFNTFTRQHRLPYTASDSTLLHHAQKLLEQLYERRQLVRLLGVRFSKLVPGHPQLSLFDASAEEQRLQAAMDGIRERFGKGAVERGVR</sequence>
<keyword evidence="3 15" id="KW-0515">Mutator protein</keyword>
<dbReference type="GO" id="GO:0003887">
    <property type="term" value="F:DNA-directed DNA polymerase activity"/>
    <property type="evidence" value="ECO:0007669"/>
    <property type="project" value="UniProtKB-UniRule"/>
</dbReference>
<keyword evidence="6 15" id="KW-0548">Nucleotidyltransferase</keyword>
<evidence type="ECO:0000259" key="16">
    <source>
        <dbReference type="PROSITE" id="PS50173"/>
    </source>
</evidence>
<dbReference type="Pfam" id="PF11799">
    <property type="entry name" value="IMS_C"/>
    <property type="match status" value="1"/>
</dbReference>
<dbReference type="GO" id="GO:0009432">
    <property type="term" value="P:SOS response"/>
    <property type="evidence" value="ECO:0007669"/>
    <property type="project" value="TreeGrafter"/>
</dbReference>
<dbReference type="InterPro" id="IPR043502">
    <property type="entry name" value="DNA/RNA_pol_sf"/>
</dbReference>
<dbReference type="SUPFAM" id="SSF56672">
    <property type="entry name" value="DNA/RNA polymerases"/>
    <property type="match status" value="1"/>
</dbReference>
<dbReference type="InterPro" id="IPR050116">
    <property type="entry name" value="DNA_polymerase-Y"/>
</dbReference>
<dbReference type="AlphaFoldDB" id="A0A098SDY6"/>
<feature type="active site" evidence="15">
    <location>
        <position position="112"/>
    </location>
</feature>
<keyword evidence="7 15" id="KW-0235">DNA replication</keyword>
<evidence type="ECO:0000256" key="1">
    <source>
        <dbReference type="ARBA" id="ARBA00004496"/>
    </source>
</evidence>
<dbReference type="NCBIfam" id="NF002677">
    <property type="entry name" value="PRK02406.1"/>
    <property type="match status" value="1"/>
</dbReference>
<dbReference type="GO" id="GO:0042276">
    <property type="term" value="P:error-prone translesion synthesis"/>
    <property type="evidence" value="ECO:0007669"/>
    <property type="project" value="TreeGrafter"/>
</dbReference>
<evidence type="ECO:0000313" key="17">
    <source>
        <dbReference type="EMBL" id="KGE89843.1"/>
    </source>
</evidence>
<feature type="site" description="Substrate discrimination" evidence="15">
    <location>
        <position position="22"/>
    </location>
</feature>
<evidence type="ECO:0000256" key="5">
    <source>
        <dbReference type="ARBA" id="ARBA00022679"/>
    </source>
</evidence>